<protein>
    <submittedName>
        <fullName evidence="2">Uncharacterized protein</fullName>
    </submittedName>
</protein>
<feature type="region of interest" description="Disordered" evidence="1">
    <location>
        <begin position="137"/>
        <end position="162"/>
    </location>
</feature>
<dbReference type="AlphaFoldDB" id="A0A0N0MCP3"/>
<reference evidence="2 3" key="1">
    <citation type="submission" date="2015-07" db="EMBL/GenBank/DDBJ databases">
        <title>Whole genome sequencing of Bosea vaviloviae isolated from cave pool.</title>
        <authorList>
            <person name="Tan N.E.H."/>
            <person name="Lee Y.P."/>
            <person name="Gan H.M."/>
            <person name="Barton H."/>
            <person name="Savka M.A."/>
        </authorList>
    </citation>
    <scope>NUCLEOTIDE SEQUENCE [LARGE SCALE GENOMIC DNA]</scope>
    <source>
        <strain evidence="2 3">SD260</strain>
    </source>
</reference>
<gene>
    <name evidence="2" type="ORF">AE618_03745</name>
</gene>
<sequence length="162" mass="17288">MIDAQAIGRHHRGLEGARHSLEAVARERCHGGPQGDEIIGRGGRAFDTEACVIDGNLAAGQSGQQCESLLRHRLETRRRAKGQALAIIDANARKGFAGRRDIGDGTGFVRHETAQGDEIVLAARLPAIGALGDHLRQTAERPADAELGAQPRNGPRRAVGRE</sequence>
<dbReference type="Proteomes" id="UP000037822">
    <property type="component" value="Unassembled WGS sequence"/>
</dbReference>
<keyword evidence="3" id="KW-1185">Reference proteome</keyword>
<accession>A0A0N0MCP3</accession>
<evidence type="ECO:0000313" key="2">
    <source>
        <dbReference type="EMBL" id="KPH82434.1"/>
    </source>
</evidence>
<dbReference type="EMBL" id="LGSZ01000020">
    <property type="protein sequence ID" value="KPH82434.1"/>
    <property type="molecule type" value="Genomic_DNA"/>
</dbReference>
<organism evidence="2 3">
    <name type="scientific">Bosea vaviloviae</name>
    <dbReference type="NCBI Taxonomy" id="1526658"/>
    <lineage>
        <taxon>Bacteria</taxon>
        <taxon>Pseudomonadati</taxon>
        <taxon>Pseudomonadota</taxon>
        <taxon>Alphaproteobacteria</taxon>
        <taxon>Hyphomicrobiales</taxon>
        <taxon>Boseaceae</taxon>
        <taxon>Bosea</taxon>
    </lineage>
</organism>
<proteinExistence type="predicted"/>
<evidence type="ECO:0000256" key="1">
    <source>
        <dbReference type="SAM" id="MobiDB-lite"/>
    </source>
</evidence>
<evidence type="ECO:0000313" key="3">
    <source>
        <dbReference type="Proteomes" id="UP000037822"/>
    </source>
</evidence>
<comment type="caution">
    <text evidence="2">The sequence shown here is derived from an EMBL/GenBank/DDBJ whole genome shotgun (WGS) entry which is preliminary data.</text>
</comment>
<name>A0A0N0MCP3_9HYPH</name>